<dbReference type="EMBL" id="VUOA01000040">
    <property type="protein sequence ID" value="KAA2234942.1"/>
    <property type="molecule type" value="Genomic_DNA"/>
</dbReference>
<keyword evidence="2" id="KW-1003">Cell membrane</keyword>
<evidence type="ECO:0000259" key="7">
    <source>
        <dbReference type="Pfam" id="PF00482"/>
    </source>
</evidence>
<reference evidence="8 9" key="2">
    <citation type="submission" date="2019-09" db="EMBL/GenBank/DDBJ databases">
        <authorList>
            <person name="Jin C."/>
        </authorList>
    </citation>
    <scope>NUCLEOTIDE SEQUENCE [LARGE SCALE GENOMIC DNA]</scope>
    <source>
        <strain evidence="8 9">BN140002</strain>
    </source>
</reference>
<dbReference type="PANTHER" id="PTHR35007:SF2">
    <property type="entry name" value="PILUS ASSEMBLE PROTEIN"/>
    <property type="match status" value="1"/>
</dbReference>
<sequence length="319" mass="34389">MMNALDALLDALFADPALLVAACGGAGLALVGVLVLGMVQNRSALRRRATQGLDPAGRHGAAGADRGKPLERLTTYLETTFAQSDERQSRVLRLQLVQAGFFDQRAPAYYFAARIGGAAALGLGGLALIPLLVGDTTSASLALYAAFVAVVGYVLPSFYVSHRIKARAQEHRVGFPDFMDLMVVCSEAGLSLEASVERIARELVEGYPSLAENLYMVSLEMRAGKSLTESLERFGRRLGIEEATMLATLLQQSAELGTSLTQSLKVYSEEMRNKRLSRAEEKAYALPAKLVVPLTLFIFPVLLITLLLPAVLQVRAAMM</sequence>
<dbReference type="PANTHER" id="PTHR35007">
    <property type="entry name" value="INTEGRAL MEMBRANE PROTEIN-RELATED"/>
    <property type="match status" value="1"/>
</dbReference>
<evidence type="ECO:0000256" key="3">
    <source>
        <dbReference type="ARBA" id="ARBA00022692"/>
    </source>
</evidence>
<evidence type="ECO:0000313" key="9">
    <source>
        <dbReference type="Proteomes" id="UP000323142"/>
    </source>
</evidence>
<feature type="transmembrane region" description="Helical" evidence="6">
    <location>
        <begin position="290"/>
        <end position="312"/>
    </location>
</feature>
<name>A0A5B2V980_9HYPH</name>
<reference evidence="8 9" key="1">
    <citation type="submission" date="2019-09" db="EMBL/GenBank/DDBJ databases">
        <title>Salinarimonas rosea gen. nov., sp. nov., a new member of the a-2 subgroup of the Proteobacteria.</title>
        <authorList>
            <person name="Liu J."/>
        </authorList>
    </citation>
    <scope>NUCLEOTIDE SEQUENCE [LARGE SCALE GENOMIC DNA]</scope>
    <source>
        <strain evidence="8 9">BN140002</strain>
    </source>
</reference>
<feature type="transmembrane region" description="Helical" evidence="6">
    <location>
        <begin position="111"/>
        <end position="133"/>
    </location>
</feature>
<feature type="transmembrane region" description="Helical" evidence="6">
    <location>
        <begin position="139"/>
        <end position="160"/>
    </location>
</feature>
<evidence type="ECO:0000256" key="6">
    <source>
        <dbReference type="SAM" id="Phobius"/>
    </source>
</evidence>
<keyword evidence="9" id="KW-1185">Reference proteome</keyword>
<dbReference type="GO" id="GO:0005886">
    <property type="term" value="C:plasma membrane"/>
    <property type="evidence" value="ECO:0007669"/>
    <property type="project" value="UniProtKB-SubCell"/>
</dbReference>
<evidence type="ECO:0000256" key="1">
    <source>
        <dbReference type="ARBA" id="ARBA00004651"/>
    </source>
</evidence>
<evidence type="ECO:0000256" key="5">
    <source>
        <dbReference type="ARBA" id="ARBA00023136"/>
    </source>
</evidence>
<dbReference type="InterPro" id="IPR018076">
    <property type="entry name" value="T2SS_GspF_dom"/>
</dbReference>
<dbReference type="Gene3D" id="1.20.81.30">
    <property type="entry name" value="Type II secretion system (T2SS), domain F"/>
    <property type="match status" value="1"/>
</dbReference>
<dbReference type="Proteomes" id="UP000323142">
    <property type="component" value="Unassembled WGS sequence"/>
</dbReference>
<dbReference type="AlphaFoldDB" id="A0A5B2V980"/>
<dbReference type="InterPro" id="IPR042094">
    <property type="entry name" value="T2SS_GspF_sf"/>
</dbReference>
<evidence type="ECO:0000313" key="8">
    <source>
        <dbReference type="EMBL" id="KAA2234942.1"/>
    </source>
</evidence>
<proteinExistence type="predicted"/>
<organism evidence="8 9">
    <name type="scientific">Salinarimonas soli</name>
    <dbReference type="NCBI Taxonomy" id="1638099"/>
    <lineage>
        <taxon>Bacteria</taxon>
        <taxon>Pseudomonadati</taxon>
        <taxon>Pseudomonadota</taxon>
        <taxon>Alphaproteobacteria</taxon>
        <taxon>Hyphomicrobiales</taxon>
        <taxon>Salinarimonadaceae</taxon>
        <taxon>Salinarimonas</taxon>
    </lineage>
</organism>
<dbReference type="RefSeq" id="WP_149821473.1">
    <property type="nucleotide sequence ID" value="NZ_VUOA01000040.1"/>
</dbReference>
<feature type="domain" description="Type II secretion system protein GspF" evidence="7">
    <location>
        <begin position="178"/>
        <end position="307"/>
    </location>
</feature>
<comment type="subcellular location">
    <subcellularLocation>
        <location evidence="1">Cell membrane</location>
        <topology evidence="1">Multi-pass membrane protein</topology>
    </subcellularLocation>
</comment>
<evidence type="ECO:0000256" key="4">
    <source>
        <dbReference type="ARBA" id="ARBA00022989"/>
    </source>
</evidence>
<accession>A0A5B2V980</accession>
<keyword evidence="5 6" id="KW-0472">Membrane</keyword>
<dbReference type="Pfam" id="PF00482">
    <property type="entry name" value="T2SSF"/>
    <property type="match status" value="1"/>
</dbReference>
<keyword evidence="3 6" id="KW-0812">Transmembrane</keyword>
<feature type="transmembrane region" description="Helical" evidence="6">
    <location>
        <begin position="17"/>
        <end position="39"/>
    </location>
</feature>
<gene>
    <name evidence="8" type="ORF">F0L46_21610</name>
</gene>
<evidence type="ECO:0000256" key="2">
    <source>
        <dbReference type="ARBA" id="ARBA00022475"/>
    </source>
</evidence>
<protein>
    <submittedName>
        <fullName evidence="8">Type II secretion system F family protein</fullName>
    </submittedName>
</protein>
<keyword evidence="4 6" id="KW-1133">Transmembrane helix</keyword>
<comment type="caution">
    <text evidence="8">The sequence shown here is derived from an EMBL/GenBank/DDBJ whole genome shotgun (WGS) entry which is preliminary data.</text>
</comment>
<dbReference type="OrthoDB" id="9810662at2"/>